<reference evidence="3 4" key="1">
    <citation type="journal article" date="2019" name="Int. J. Syst. Evol. Microbiol.">
        <title>The Global Catalogue of Microorganisms (GCM) 10K type strain sequencing project: providing services to taxonomists for standard genome sequencing and annotation.</title>
        <authorList>
            <consortium name="The Broad Institute Genomics Platform"/>
            <consortium name="The Broad Institute Genome Sequencing Center for Infectious Disease"/>
            <person name="Wu L."/>
            <person name="Ma J."/>
        </authorList>
    </citation>
    <scope>NUCLEOTIDE SEQUENCE [LARGE SCALE GENOMIC DNA]</scope>
    <source>
        <strain evidence="3 4">WLHS5</strain>
    </source>
</reference>
<evidence type="ECO:0000256" key="1">
    <source>
        <dbReference type="SAM" id="Phobius"/>
    </source>
</evidence>
<dbReference type="InterPro" id="IPR011701">
    <property type="entry name" value="MFS"/>
</dbReference>
<dbReference type="AlphaFoldDB" id="A0ABD5PQ20"/>
<feature type="transmembrane region" description="Helical" evidence="1">
    <location>
        <begin position="419"/>
        <end position="441"/>
    </location>
</feature>
<feature type="transmembrane region" description="Helical" evidence="1">
    <location>
        <begin position="282"/>
        <end position="302"/>
    </location>
</feature>
<comment type="caution">
    <text evidence="3">The sequence shown here is derived from an EMBL/GenBank/DDBJ whole genome shotgun (WGS) entry which is preliminary data.</text>
</comment>
<dbReference type="InterPro" id="IPR052528">
    <property type="entry name" value="Sugar_transport-like"/>
</dbReference>
<feature type="transmembrane region" description="Helical" evidence="1">
    <location>
        <begin position="145"/>
        <end position="164"/>
    </location>
</feature>
<feature type="transmembrane region" description="Helical" evidence="1">
    <location>
        <begin position="87"/>
        <end position="105"/>
    </location>
</feature>
<dbReference type="InterPro" id="IPR036259">
    <property type="entry name" value="MFS_trans_sf"/>
</dbReference>
<dbReference type="PROSITE" id="PS50850">
    <property type="entry name" value="MFS"/>
    <property type="match status" value="1"/>
</dbReference>
<accession>A0ABD5PQ20</accession>
<feature type="transmembrane region" description="Helical" evidence="1">
    <location>
        <begin position="170"/>
        <end position="195"/>
    </location>
</feature>
<proteinExistence type="predicted"/>
<keyword evidence="4" id="KW-1185">Reference proteome</keyword>
<dbReference type="Gene3D" id="1.20.1250.20">
    <property type="entry name" value="MFS general substrate transporter like domains"/>
    <property type="match status" value="2"/>
</dbReference>
<gene>
    <name evidence="3" type="ORF">ACFO5R_12300</name>
</gene>
<sequence>MSGVNDDRLQFWALYLARFAEGFGFITLITLLPYYINALDPSGTTILGVTIGAGLVVGLYTTGFTLAQTVAVVPVAWAGDRFDKRTVLLVVLGIGIGVYGLFPIVDSSASFIAIRALQGVAVTGAGLMSLSLVGQLAGGDTRANYIGKANAASFAASIAGSLGAGTLYEAFGFGPIFAIIVALMLVAWLGTVRFLEGDETRIHGFPFADLALNRRILTLSSFRFQYAFSVTLVRTWVPIFAGVAAAQGGLAYGGLAVALTVVAEKFTNMCCQPFTGRLSDGYGRALFVFAGGGAYGLIALFVPLSPAIGTAIGAPSELVVAIPTVLAGAALPIGTVPTQVTLFGEVSPAFLPLVALSGLLGVADSFREPASMALFADEGTADGGVASSFGIRELVWRPGSVIAPLLGGWLMYEVSMASVFYVGGAFALTGVGSFLLILVWVHGANALTEW</sequence>
<dbReference type="SUPFAM" id="SSF103473">
    <property type="entry name" value="MFS general substrate transporter"/>
    <property type="match status" value="2"/>
</dbReference>
<feature type="transmembrane region" description="Helical" evidence="1">
    <location>
        <begin position="239"/>
        <end position="262"/>
    </location>
</feature>
<dbReference type="Proteomes" id="UP001595898">
    <property type="component" value="Unassembled WGS sequence"/>
</dbReference>
<dbReference type="EMBL" id="JBHSFA010000007">
    <property type="protein sequence ID" value="MFC4542702.1"/>
    <property type="molecule type" value="Genomic_DNA"/>
</dbReference>
<feature type="transmembrane region" description="Helical" evidence="1">
    <location>
        <begin position="12"/>
        <end position="36"/>
    </location>
</feature>
<dbReference type="PANTHER" id="PTHR23526">
    <property type="entry name" value="INTEGRAL MEMBRANE TRANSPORT PROTEIN-RELATED"/>
    <property type="match status" value="1"/>
</dbReference>
<name>A0ABD5PQ20_9EURY</name>
<feature type="transmembrane region" description="Helical" evidence="1">
    <location>
        <begin position="342"/>
        <end position="363"/>
    </location>
</feature>
<protein>
    <submittedName>
        <fullName evidence="3">MFS transporter</fullName>
    </submittedName>
</protein>
<keyword evidence="1" id="KW-0812">Transmembrane</keyword>
<dbReference type="PANTHER" id="PTHR23526:SF2">
    <property type="entry name" value="MAJOR FACILITATOR SUPERFAMILY (MFS) PROFILE DOMAIN-CONTAINING PROTEIN"/>
    <property type="match status" value="1"/>
</dbReference>
<feature type="transmembrane region" description="Helical" evidence="1">
    <location>
        <begin position="48"/>
        <end position="75"/>
    </location>
</feature>
<keyword evidence="1" id="KW-0472">Membrane</keyword>
<evidence type="ECO:0000313" key="4">
    <source>
        <dbReference type="Proteomes" id="UP001595898"/>
    </source>
</evidence>
<dbReference type="InterPro" id="IPR020846">
    <property type="entry name" value="MFS_dom"/>
</dbReference>
<feature type="transmembrane region" description="Helical" evidence="1">
    <location>
        <begin position="111"/>
        <end position="133"/>
    </location>
</feature>
<keyword evidence="1" id="KW-1133">Transmembrane helix</keyword>
<feature type="transmembrane region" description="Helical" evidence="1">
    <location>
        <begin position="308"/>
        <end position="330"/>
    </location>
</feature>
<dbReference type="Pfam" id="PF07690">
    <property type="entry name" value="MFS_1"/>
    <property type="match status" value="1"/>
</dbReference>
<dbReference type="RefSeq" id="WP_265339171.1">
    <property type="nucleotide sequence ID" value="NZ_JALIQP010000002.1"/>
</dbReference>
<evidence type="ECO:0000259" key="2">
    <source>
        <dbReference type="PROSITE" id="PS50850"/>
    </source>
</evidence>
<evidence type="ECO:0000313" key="3">
    <source>
        <dbReference type="EMBL" id="MFC4542702.1"/>
    </source>
</evidence>
<organism evidence="3 4">
    <name type="scientific">Halosolutus amylolyticus</name>
    <dbReference type="NCBI Taxonomy" id="2932267"/>
    <lineage>
        <taxon>Archaea</taxon>
        <taxon>Methanobacteriati</taxon>
        <taxon>Methanobacteriota</taxon>
        <taxon>Stenosarchaea group</taxon>
        <taxon>Halobacteria</taxon>
        <taxon>Halobacteriales</taxon>
        <taxon>Natrialbaceae</taxon>
        <taxon>Halosolutus</taxon>
    </lineage>
</organism>
<feature type="domain" description="Major facilitator superfamily (MFS) profile" evidence="2">
    <location>
        <begin position="10"/>
        <end position="442"/>
    </location>
</feature>